<evidence type="ECO:0000256" key="1">
    <source>
        <dbReference type="SAM" id="Phobius"/>
    </source>
</evidence>
<reference evidence="2 3" key="1">
    <citation type="submission" date="2014-04" db="EMBL/GenBank/DDBJ databases">
        <authorList>
            <consortium name="DOE Joint Genome Institute"/>
            <person name="Kuo A."/>
            <person name="Kohler A."/>
            <person name="Nagy L.G."/>
            <person name="Floudas D."/>
            <person name="Copeland A."/>
            <person name="Barry K.W."/>
            <person name="Cichocki N."/>
            <person name="Veneault-Fourrey C."/>
            <person name="LaButti K."/>
            <person name="Lindquist E.A."/>
            <person name="Lipzen A."/>
            <person name="Lundell T."/>
            <person name="Morin E."/>
            <person name="Murat C."/>
            <person name="Sun H."/>
            <person name="Tunlid A."/>
            <person name="Henrissat B."/>
            <person name="Grigoriev I.V."/>
            <person name="Hibbett D.S."/>
            <person name="Martin F."/>
            <person name="Nordberg H.P."/>
            <person name="Cantor M.N."/>
            <person name="Hua S.X."/>
        </authorList>
    </citation>
    <scope>NUCLEOTIDE SEQUENCE [LARGE SCALE GENOMIC DNA]</scope>
    <source>
        <strain evidence="2 3">LaAM-08-1</strain>
    </source>
</reference>
<evidence type="ECO:0000313" key="3">
    <source>
        <dbReference type="Proteomes" id="UP000054477"/>
    </source>
</evidence>
<protein>
    <submittedName>
        <fullName evidence="2">Uncharacterized protein</fullName>
    </submittedName>
</protein>
<keyword evidence="1" id="KW-1133">Transmembrane helix</keyword>
<keyword evidence="1" id="KW-0472">Membrane</keyword>
<dbReference type="Proteomes" id="UP000054477">
    <property type="component" value="Unassembled WGS sequence"/>
</dbReference>
<feature type="non-terminal residue" evidence="2">
    <location>
        <position position="1"/>
    </location>
</feature>
<dbReference type="EMBL" id="KN838647">
    <property type="protein sequence ID" value="KIJ99460.1"/>
    <property type="molecule type" value="Genomic_DNA"/>
</dbReference>
<reference evidence="3" key="2">
    <citation type="submission" date="2015-01" db="EMBL/GenBank/DDBJ databases">
        <title>Evolutionary Origins and Diversification of the Mycorrhizal Mutualists.</title>
        <authorList>
            <consortium name="DOE Joint Genome Institute"/>
            <consortium name="Mycorrhizal Genomics Consortium"/>
            <person name="Kohler A."/>
            <person name="Kuo A."/>
            <person name="Nagy L.G."/>
            <person name="Floudas D."/>
            <person name="Copeland A."/>
            <person name="Barry K.W."/>
            <person name="Cichocki N."/>
            <person name="Veneault-Fourrey C."/>
            <person name="LaButti K."/>
            <person name="Lindquist E.A."/>
            <person name="Lipzen A."/>
            <person name="Lundell T."/>
            <person name="Morin E."/>
            <person name="Murat C."/>
            <person name="Riley R."/>
            <person name="Ohm R."/>
            <person name="Sun H."/>
            <person name="Tunlid A."/>
            <person name="Henrissat B."/>
            <person name="Grigoriev I.V."/>
            <person name="Hibbett D.S."/>
            <person name="Martin F."/>
        </authorList>
    </citation>
    <scope>NUCLEOTIDE SEQUENCE [LARGE SCALE GENOMIC DNA]</scope>
    <source>
        <strain evidence="3">LaAM-08-1</strain>
    </source>
</reference>
<evidence type="ECO:0000313" key="2">
    <source>
        <dbReference type="EMBL" id="KIJ99460.1"/>
    </source>
</evidence>
<keyword evidence="1" id="KW-0812">Transmembrane</keyword>
<name>A0A0C9X346_9AGAR</name>
<keyword evidence="3" id="KW-1185">Reference proteome</keyword>
<accession>A0A0C9X346</accession>
<organism evidence="2 3">
    <name type="scientific">Laccaria amethystina LaAM-08-1</name>
    <dbReference type="NCBI Taxonomy" id="1095629"/>
    <lineage>
        <taxon>Eukaryota</taxon>
        <taxon>Fungi</taxon>
        <taxon>Dikarya</taxon>
        <taxon>Basidiomycota</taxon>
        <taxon>Agaricomycotina</taxon>
        <taxon>Agaricomycetes</taxon>
        <taxon>Agaricomycetidae</taxon>
        <taxon>Agaricales</taxon>
        <taxon>Agaricineae</taxon>
        <taxon>Hydnangiaceae</taxon>
        <taxon>Laccaria</taxon>
    </lineage>
</organism>
<dbReference type="AlphaFoldDB" id="A0A0C9X346"/>
<sequence>LVFRSWISFTLSALSLVSHSWILVWFLIWFSLVSHTYAAPLKAFPNISFDTFSSAITSSFGSNISLATVLAILFTLTENPDLLNLHFRQQNPEFSGENRVHVSGWIIALVNALMAKLGTKRTETLFSPKENLQDLDEKGKINSLAGKLDKLANALALSPYDSEGNYKGKLLPVSGAKIEPTYTICPTSFI</sequence>
<gene>
    <name evidence="2" type="ORF">K443DRAFT_58160</name>
</gene>
<dbReference type="HOGENOM" id="CLU_124230_0_0_1"/>
<feature type="transmembrane region" description="Helical" evidence="1">
    <location>
        <begin position="51"/>
        <end position="76"/>
    </location>
</feature>
<dbReference type="OrthoDB" id="3042641at2759"/>
<feature type="transmembrane region" description="Helical" evidence="1">
    <location>
        <begin position="6"/>
        <end position="30"/>
    </location>
</feature>
<proteinExistence type="predicted"/>
<feature type="non-terminal residue" evidence="2">
    <location>
        <position position="190"/>
    </location>
</feature>